<name>A0AC35TTW3_9BILA</name>
<evidence type="ECO:0000313" key="1">
    <source>
        <dbReference type="Proteomes" id="UP000095286"/>
    </source>
</evidence>
<evidence type="ECO:0000313" key="2">
    <source>
        <dbReference type="WBParaSite" id="RSKR_0000436200.1"/>
    </source>
</evidence>
<reference evidence="2" key="1">
    <citation type="submission" date="2016-11" db="UniProtKB">
        <authorList>
            <consortium name="WormBaseParasite"/>
        </authorList>
    </citation>
    <scope>IDENTIFICATION</scope>
    <source>
        <strain evidence="2">KR3021</strain>
    </source>
</reference>
<protein>
    <submittedName>
        <fullName evidence="2">Growth arrest and DNA damage-inducible proteins-interacting protein 1</fullName>
    </submittedName>
</protein>
<accession>A0AC35TTW3</accession>
<organism evidence="1 2">
    <name type="scientific">Rhabditophanes sp. KR3021</name>
    <dbReference type="NCBI Taxonomy" id="114890"/>
    <lineage>
        <taxon>Eukaryota</taxon>
        <taxon>Metazoa</taxon>
        <taxon>Ecdysozoa</taxon>
        <taxon>Nematoda</taxon>
        <taxon>Chromadorea</taxon>
        <taxon>Rhabditida</taxon>
        <taxon>Tylenchina</taxon>
        <taxon>Panagrolaimomorpha</taxon>
        <taxon>Strongyloidoidea</taxon>
        <taxon>Alloionematidae</taxon>
        <taxon>Rhabditophanes</taxon>
    </lineage>
</organism>
<proteinExistence type="predicted"/>
<sequence>MVLTLKLSKQLISNKLFTRLSSSAVKCDTDRPAKTTIRTSLNERHQNIAEGKINPISYDWEKSVSQQRERFGIYGLKSGVDMGKLWPTIEEIDDLVGCRLYTPFDEAMKLAKEESEANQKARESKLKKFSDAEAKYAHTLAKFEQSQIKEVAEKDEKDKGMEKRIREIQEYFGYWIDPKDPRFEVMLKQKEAEEKKAEKMAKREATQKRKVASAL</sequence>
<dbReference type="WBParaSite" id="RSKR_0000436200.1">
    <property type="protein sequence ID" value="RSKR_0000436200.1"/>
    <property type="gene ID" value="RSKR_0000436200"/>
</dbReference>
<dbReference type="Proteomes" id="UP000095286">
    <property type="component" value="Unplaced"/>
</dbReference>